<dbReference type="PANTHER" id="PTHR12951:SF1">
    <property type="entry name" value="PROTEIN UNC-119 HOMOLOG"/>
    <property type="match status" value="1"/>
</dbReference>
<dbReference type="GO" id="GO:0008289">
    <property type="term" value="F:lipid binding"/>
    <property type="evidence" value="ECO:0007669"/>
    <property type="project" value="UniProtKB-KW"/>
</dbReference>
<keyword evidence="8" id="KW-1185">Reference proteome</keyword>
<feature type="compositionally biased region" description="Polar residues" evidence="5">
    <location>
        <begin position="8"/>
        <end position="24"/>
    </location>
</feature>
<keyword evidence="4" id="KW-0446">Lipid-binding</keyword>
<evidence type="ECO:0000256" key="1">
    <source>
        <dbReference type="ARBA" id="ARBA00008102"/>
    </source>
</evidence>
<evidence type="ECO:0000313" key="7">
    <source>
        <dbReference type="EMBL" id="GAA55653.1"/>
    </source>
</evidence>
<dbReference type="InterPro" id="IPR051519">
    <property type="entry name" value="PDE6D_unc-119_myristoyl-bd"/>
</dbReference>
<evidence type="ECO:0000256" key="5">
    <source>
        <dbReference type="SAM" id="MobiDB-lite"/>
    </source>
</evidence>
<evidence type="ECO:0000259" key="6">
    <source>
        <dbReference type="Pfam" id="PF05351"/>
    </source>
</evidence>
<dbReference type="InterPro" id="IPR008015">
    <property type="entry name" value="PDED_dom"/>
</dbReference>
<name>G7YRS3_CLOSI</name>
<evidence type="ECO:0000313" key="8">
    <source>
        <dbReference type="Proteomes" id="UP000008909"/>
    </source>
</evidence>
<protein>
    <submittedName>
        <fullName evidence="7">Protein unc-119 homolog B-A</fullName>
    </submittedName>
</protein>
<dbReference type="Proteomes" id="UP000008909">
    <property type="component" value="Unassembled WGS sequence"/>
</dbReference>
<dbReference type="GO" id="GO:0060271">
    <property type="term" value="P:cilium assembly"/>
    <property type="evidence" value="ECO:0007669"/>
    <property type="project" value="TreeGrafter"/>
</dbReference>
<dbReference type="SUPFAM" id="SSF81296">
    <property type="entry name" value="E set domains"/>
    <property type="match status" value="1"/>
</dbReference>
<dbReference type="GO" id="GO:0042953">
    <property type="term" value="P:lipoprotein transport"/>
    <property type="evidence" value="ECO:0007669"/>
    <property type="project" value="TreeGrafter"/>
</dbReference>
<accession>G7YRS3</accession>
<dbReference type="PANTHER" id="PTHR12951">
    <property type="entry name" value="RETINAL PROTEIN 4"/>
    <property type="match status" value="1"/>
</dbReference>
<evidence type="ECO:0000256" key="4">
    <source>
        <dbReference type="ARBA" id="ARBA00023121"/>
    </source>
</evidence>
<feature type="region of interest" description="Disordered" evidence="5">
    <location>
        <begin position="1"/>
        <end position="30"/>
    </location>
</feature>
<dbReference type="Pfam" id="PF05351">
    <property type="entry name" value="GMP_PDE_delta"/>
    <property type="match status" value="1"/>
</dbReference>
<organism evidence="7 8">
    <name type="scientific">Clonorchis sinensis</name>
    <name type="common">Chinese liver fluke</name>
    <dbReference type="NCBI Taxonomy" id="79923"/>
    <lineage>
        <taxon>Eukaryota</taxon>
        <taxon>Metazoa</taxon>
        <taxon>Spiralia</taxon>
        <taxon>Lophotrochozoa</taxon>
        <taxon>Platyhelminthes</taxon>
        <taxon>Trematoda</taxon>
        <taxon>Digenea</taxon>
        <taxon>Opisthorchiida</taxon>
        <taxon>Opisthorchiata</taxon>
        <taxon>Opisthorchiidae</taxon>
        <taxon>Clonorchis</taxon>
    </lineage>
</organism>
<dbReference type="InterPro" id="IPR037036">
    <property type="entry name" value="PDED_dom_sf"/>
</dbReference>
<dbReference type="EMBL" id="DF144056">
    <property type="protein sequence ID" value="GAA55653.1"/>
    <property type="molecule type" value="Genomic_DNA"/>
</dbReference>
<keyword evidence="2" id="KW-0813">Transport</keyword>
<sequence length="223" mass="26040">MFTKNVKKSNFQSDGQANGHSAESFTKEEPKQNFVEKRTIKLSDVIHLKQPTEGIYQLFYANGLGYLCPTNKNDYDIQFLSFCLRDLDSNSTLFSVSRPTATSCSFTDTGTCKQSRCSYFLQWIKMWVAVYDTILARIFCALRRWVRCKENFTAFLTSRVEFSVGDNPIEEFRMIENHYFRKKLLKSFDFNFGFIIPNSSNTVEHIYELPKLSNKESMRAYLE</sequence>
<reference evidence="7" key="1">
    <citation type="journal article" date="2011" name="Genome Biol.">
        <title>The draft genome of the carcinogenic human liver fluke Clonorchis sinensis.</title>
        <authorList>
            <person name="Wang X."/>
            <person name="Chen W."/>
            <person name="Huang Y."/>
            <person name="Sun J."/>
            <person name="Men J."/>
            <person name="Liu H."/>
            <person name="Luo F."/>
            <person name="Guo L."/>
            <person name="Lv X."/>
            <person name="Deng C."/>
            <person name="Zhou C."/>
            <person name="Fan Y."/>
            <person name="Li X."/>
            <person name="Huang L."/>
            <person name="Hu Y."/>
            <person name="Liang C."/>
            <person name="Hu X."/>
            <person name="Xu J."/>
            <person name="Yu X."/>
        </authorList>
    </citation>
    <scope>NUCLEOTIDE SEQUENCE [LARGE SCALE GENOMIC DNA]</scope>
    <source>
        <strain evidence="7">Henan</strain>
    </source>
</reference>
<evidence type="ECO:0000256" key="2">
    <source>
        <dbReference type="ARBA" id="ARBA00022448"/>
    </source>
</evidence>
<gene>
    <name evidence="7" type="ORF">CLF_108575</name>
</gene>
<dbReference type="GO" id="GO:0007399">
    <property type="term" value="P:nervous system development"/>
    <property type="evidence" value="ECO:0007669"/>
    <property type="project" value="TreeGrafter"/>
</dbReference>
<dbReference type="GO" id="GO:0005929">
    <property type="term" value="C:cilium"/>
    <property type="evidence" value="ECO:0007669"/>
    <property type="project" value="TreeGrafter"/>
</dbReference>
<reference key="2">
    <citation type="submission" date="2011-10" db="EMBL/GenBank/DDBJ databases">
        <title>The genome and transcriptome sequence of Clonorchis sinensis provide insights into the carcinogenic liver fluke.</title>
        <authorList>
            <person name="Wang X."/>
            <person name="Huang Y."/>
            <person name="Chen W."/>
            <person name="Liu H."/>
            <person name="Guo L."/>
            <person name="Chen Y."/>
            <person name="Luo F."/>
            <person name="Zhou W."/>
            <person name="Sun J."/>
            <person name="Mao Q."/>
            <person name="Liang P."/>
            <person name="Zhou C."/>
            <person name="Tian Y."/>
            <person name="Men J."/>
            <person name="Lv X."/>
            <person name="Huang L."/>
            <person name="Zhou J."/>
            <person name="Hu Y."/>
            <person name="Li R."/>
            <person name="Zhang F."/>
            <person name="Lei H."/>
            <person name="Li X."/>
            <person name="Hu X."/>
            <person name="Liang C."/>
            <person name="Xu J."/>
            <person name="Wu Z."/>
            <person name="Yu X."/>
        </authorList>
    </citation>
    <scope>NUCLEOTIDE SEQUENCE</scope>
    <source>
        <strain>Henan</strain>
    </source>
</reference>
<dbReference type="AlphaFoldDB" id="G7YRS3"/>
<dbReference type="InterPro" id="IPR014756">
    <property type="entry name" value="Ig_E-set"/>
</dbReference>
<comment type="similarity">
    <text evidence="1">Belongs to the PDE6D/unc-119 family.</text>
</comment>
<keyword evidence="3" id="KW-0653">Protein transport</keyword>
<dbReference type="Gene3D" id="2.70.50.40">
    <property type="entry name" value="GMP phosphodiesterase, delta subunit"/>
    <property type="match status" value="2"/>
</dbReference>
<proteinExistence type="inferred from homology"/>
<evidence type="ECO:0000256" key="3">
    <source>
        <dbReference type="ARBA" id="ARBA00022927"/>
    </source>
</evidence>
<feature type="domain" description="GMP phosphodiesterase delta subunit" evidence="6">
    <location>
        <begin position="157"/>
        <end position="216"/>
    </location>
</feature>